<evidence type="ECO:0000313" key="6">
    <source>
        <dbReference type="EMBL" id="MBE1554546.1"/>
    </source>
</evidence>
<organism evidence="6 7">
    <name type="scientific">Sporosarcina limicola</name>
    <dbReference type="NCBI Taxonomy" id="34101"/>
    <lineage>
        <taxon>Bacteria</taxon>
        <taxon>Bacillati</taxon>
        <taxon>Bacillota</taxon>
        <taxon>Bacilli</taxon>
        <taxon>Bacillales</taxon>
        <taxon>Caryophanaceae</taxon>
        <taxon>Sporosarcina</taxon>
    </lineage>
</organism>
<sequence length="531" mass="60533">MDFSNLHYYVPVEKVGKPTIIEKNLIIYGGTPAGITAAIQATRMGITVAIVEFSKNIGGMTASGLGATDLGAEDAVGGLSKEFYQEIAKYYRKEKQWKFEPQAAQYVFDKWIKDYDIPVYLNQHLEEVIKENGEIIEIIMGNENRYKGKVFMDCSYEGDLLAKSAVTFFVGRESNATYKEIYNGIQFGAPHHKFEKWIDPYVVEGDPKSGILPGITKDDSKQLGYQGQGDHRIQAYNFRICLTKDKGNRIPFPMPPRYEADRYQLLLRYIQAGVWDAMNLHTMLPNGKSDLNNYGAVSTDNLGMNYDWPEGSYQRREEIFQDHLNYDLGMLYFLANDLRVPVAIREEVATWGLPKDEFEKTGHWPHQLYIREGRRMISDYVMTDHNCLKQEFVDDPIGLASFHMDSHNCRRVVIDGRCVNEGDVQVPIAPYEISYRSIRPKSVECTNLLVPVCLSSSHIAYGSIRMEPVFMILGQTAGTAAALAYKHKIAVQNVDYEELKQELLKANQVVEWGDDRVDNPIKRMEETFGRV</sequence>
<evidence type="ECO:0008006" key="8">
    <source>
        <dbReference type="Google" id="ProtNLM"/>
    </source>
</evidence>
<gene>
    <name evidence="6" type="ORF">H4683_001623</name>
</gene>
<keyword evidence="7" id="KW-1185">Reference proteome</keyword>
<name>A0A927MNP4_9BACL</name>
<protein>
    <recommendedName>
        <fullName evidence="8">Xanthan lyase</fullName>
    </recommendedName>
</protein>
<dbReference type="SUPFAM" id="SSF51905">
    <property type="entry name" value="FAD/NAD(P)-binding domain"/>
    <property type="match status" value="1"/>
</dbReference>
<dbReference type="RefSeq" id="WP_192598330.1">
    <property type="nucleotide sequence ID" value="NZ_JADBEL010000007.1"/>
</dbReference>
<keyword evidence="2" id="KW-0479">Metal-binding</keyword>
<evidence type="ECO:0000256" key="1">
    <source>
        <dbReference type="ARBA" id="ARBA00022485"/>
    </source>
</evidence>
<keyword evidence="4" id="KW-0408">Iron</keyword>
<comment type="caution">
    <text evidence="6">The sequence shown here is derived from an EMBL/GenBank/DDBJ whole genome shotgun (WGS) entry which is preliminary data.</text>
</comment>
<evidence type="ECO:0000313" key="7">
    <source>
        <dbReference type="Proteomes" id="UP000658225"/>
    </source>
</evidence>
<dbReference type="Proteomes" id="UP000658225">
    <property type="component" value="Unassembled WGS sequence"/>
</dbReference>
<keyword evidence="5" id="KW-0411">Iron-sulfur</keyword>
<evidence type="ECO:0000256" key="3">
    <source>
        <dbReference type="ARBA" id="ARBA00023002"/>
    </source>
</evidence>
<dbReference type="GO" id="GO:0016491">
    <property type="term" value="F:oxidoreductase activity"/>
    <property type="evidence" value="ECO:0007669"/>
    <property type="project" value="UniProtKB-KW"/>
</dbReference>
<dbReference type="InterPro" id="IPR036188">
    <property type="entry name" value="FAD/NAD-bd_sf"/>
</dbReference>
<dbReference type="GO" id="GO:0046872">
    <property type="term" value="F:metal ion binding"/>
    <property type="evidence" value="ECO:0007669"/>
    <property type="project" value="UniProtKB-KW"/>
</dbReference>
<keyword evidence="1" id="KW-0004">4Fe-4S</keyword>
<dbReference type="Pfam" id="PF12831">
    <property type="entry name" value="FAD_oxidored"/>
    <property type="match status" value="1"/>
</dbReference>
<keyword evidence="3" id="KW-0560">Oxidoreductase</keyword>
<evidence type="ECO:0000256" key="4">
    <source>
        <dbReference type="ARBA" id="ARBA00023004"/>
    </source>
</evidence>
<dbReference type="EMBL" id="JADBEL010000007">
    <property type="protein sequence ID" value="MBE1554546.1"/>
    <property type="molecule type" value="Genomic_DNA"/>
</dbReference>
<proteinExistence type="predicted"/>
<accession>A0A927MNP4</accession>
<evidence type="ECO:0000256" key="2">
    <source>
        <dbReference type="ARBA" id="ARBA00022723"/>
    </source>
</evidence>
<reference evidence="6" key="1">
    <citation type="submission" date="2020-10" db="EMBL/GenBank/DDBJ databases">
        <title>Genomic Encyclopedia of Type Strains, Phase IV (KMG-IV): sequencing the most valuable type-strain genomes for metagenomic binning, comparative biology and taxonomic classification.</title>
        <authorList>
            <person name="Goeker M."/>
        </authorList>
    </citation>
    <scope>NUCLEOTIDE SEQUENCE</scope>
    <source>
        <strain evidence="6">DSM 13886</strain>
    </source>
</reference>
<dbReference type="PANTHER" id="PTHR43498:SF1">
    <property type="entry name" value="COB--COM HETERODISULFIDE REDUCTASE IRON-SULFUR SUBUNIT A"/>
    <property type="match status" value="1"/>
</dbReference>
<dbReference type="InterPro" id="IPR039650">
    <property type="entry name" value="HdrA-like"/>
</dbReference>
<dbReference type="AlphaFoldDB" id="A0A927MNP4"/>
<dbReference type="Gene3D" id="3.50.50.60">
    <property type="entry name" value="FAD/NAD(P)-binding domain"/>
    <property type="match status" value="1"/>
</dbReference>
<evidence type="ECO:0000256" key="5">
    <source>
        <dbReference type="ARBA" id="ARBA00023014"/>
    </source>
</evidence>
<dbReference type="PANTHER" id="PTHR43498">
    <property type="entry name" value="FERREDOXIN:COB-COM HETERODISULFIDE REDUCTASE SUBUNIT A"/>
    <property type="match status" value="1"/>
</dbReference>
<dbReference type="GO" id="GO:0051539">
    <property type="term" value="F:4 iron, 4 sulfur cluster binding"/>
    <property type="evidence" value="ECO:0007669"/>
    <property type="project" value="UniProtKB-KW"/>
</dbReference>